<name>A0A8S5PKY4_9CAUD</name>
<sequence>MNIPLSLLIYNPIEAYTLILLGDIITGNDTKFNKKSIVALWVFGTVNFVIQFLPNLVYGENCFLFVSFISNYLIIPVSMLFFYNLVSFKINYFTCLMCQIINCLFILIIVSIFNSIAYSYNLFCPANRFHEFISNFVIFFMQIMLYTIIKHRRFYYEKCCKNHRK</sequence>
<organism evidence="2">
    <name type="scientific">Siphoviridae sp. ctOSJ35</name>
    <dbReference type="NCBI Taxonomy" id="2825479"/>
    <lineage>
        <taxon>Viruses</taxon>
        <taxon>Duplodnaviria</taxon>
        <taxon>Heunggongvirae</taxon>
        <taxon>Uroviricota</taxon>
        <taxon>Caudoviricetes</taxon>
    </lineage>
</organism>
<dbReference type="EMBL" id="BK015447">
    <property type="protein sequence ID" value="DAE07237.1"/>
    <property type="molecule type" value="Genomic_DNA"/>
</dbReference>
<feature type="transmembrane region" description="Helical" evidence="1">
    <location>
        <begin position="132"/>
        <end position="149"/>
    </location>
</feature>
<feature type="transmembrane region" description="Helical" evidence="1">
    <location>
        <begin position="37"/>
        <end position="57"/>
    </location>
</feature>
<feature type="transmembrane region" description="Helical" evidence="1">
    <location>
        <begin position="63"/>
        <end position="83"/>
    </location>
</feature>
<reference evidence="2" key="1">
    <citation type="journal article" date="2021" name="Proc. Natl. Acad. Sci. U.S.A.">
        <title>A Catalog of Tens of Thousands of Viruses from Human Metagenomes Reveals Hidden Associations with Chronic Diseases.</title>
        <authorList>
            <person name="Tisza M.J."/>
            <person name="Buck C.B."/>
        </authorList>
    </citation>
    <scope>NUCLEOTIDE SEQUENCE</scope>
    <source>
        <strain evidence="2">CtOSJ35</strain>
    </source>
</reference>
<keyword evidence="1" id="KW-0472">Membrane</keyword>
<keyword evidence="1" id="KW-1133">Transmembrane helix</keyword>
<protein>
    <submittedName>
        <fullName evidence="2">Uncharacterized protein</fullName>
    </submittedName>
</protein>
<evidence type="ECO:0000313" key="2">
    <source>
        <dbReference type="EMBL" id="DAE07237.1"/>
    </source>
</evidence>
<feature type="transmembrane region" description="Helical" evidence="1">
    <location>
        <begin position="95"/>
        <end position="120"/>
    </location>
</feature>
<proteinExistence type="predicted"/>
<keyword evidence="1" id="KW-0812">Transmembrane</keyword>
<accession>A0A8S5PKY4</accession>
<evidence type="ECO:0000256" key="1">
    <source>
        <dbReference type="SAM" id="Phobius"/>
    </source>
</evidence>